<feature type="region of interest" description="Disordered" evidence="1">
    <location>
        <begin position="16"/>
        <end position="68"/>
    </location>
</feature>
<dbReference type="Proteomes" id="UP001293593">
    <property type="component" value="Unassembled WGS sequence"/>
</dbReference>
<feature type="compositionally biased region" description="Basic and acidic residues" evidence="1">
    <location>
        <begin position="52"/>
        <end position="61"/>
    </location>
</feature>
<proteinExistence type="predicted"/>
<evidence type="ECO:0000313" key="3">
    <source>
        <dbReference type="Proteomes" id="UP001293593"/>
    </source>
</evidence>
<keyword evidence="3" id="KW-1185">Reference proteome</keyword>
<accession>A0AAE1M5N6</accession>
<feature type="compositionally biased region" description="Polar residues" evidence="1">
    <location>
        <begin position="16"/>
        <end position="29"/>
    </location>
</feature>
<evidence type="ECO:0000256" key="1">
    <source>
        <dbReference type="SAM" id="MobiDB-lite"/>
    </source>
</evidence>
<name>A0AAE1M5N6_9FABA</name>
<evidence type="ECO:0000313" key="2">
    <source>
        <dbReference type="EMBL" id="KAK4254227.1"/>
    </source>
</evidence>
<gene>
    <name evidence="2" type="ORF">QN277_009634</name>
</gene>
<organism evidence="2 3">
    <name type="scientific">Acacia crassicarpa</name>
    <name type="common">northern wattle</name>
    <dbReference type="NCBI Taxonomy" id="499986"/>
    <lineage>
        <taxon>Eukaryota</taxon>
        <taxon>Viridiplantae</taxon>
        <taxon>Streptophyta</taxon>
        <taxon>Embryophyta</taxon>
        <taxon>Tracheophyta</taxon>
        <taxon>Spermatophyta</taxon>
        <taxon>Magnoliopsida</taxon>
        <taxon>eudicotyledons</taxon>
        <taxon>Gunneridae</taxon>
        <taxon>Pentapetalae</taxon>
        <taxon>rosids</taxon>
        <taxon>fabids</taxon>
        <taxon>Fabales</taxon>
        <taxon>Fabaceae</taxon>
        <taxon>Caesalpinioideae</taxon>
        <taxon>mimosoid clade</taxon>
        <taxon>Acacieae</taxon>
        <taxon>Acacia</taxon>
    </lineage>
</organism>
<reference evidence="2" key="1">
    <citation type="submission" date="2023-10" db="EMBL/GenBank/DDBJ databases">
        <title>Chromosome-level genome of the transformable northern wattle, Acacia crassicarpa.</title>
        <authorList>
            <person name="Massaro I."/>
            <person name="Sinha N.R."/>
            <person name="Poethig S."/>
            <person name="Leichty A.R."/>
        </authorList>
    </citation>
    <scope>NUCLEOTIDE SEQUENCE</scope>
    <source>
        <strain evidence="2">Acra3RX</strain>
        <tissue evidence="2">Leaf</tissue>
    </source>
</reference>
<comment type="caution">
    <text evidence="2">The sequence shown here is derived from an EMBL/GenBank/DDBJ whole genome shotgun (WGS) entry which is preliminary data.</text>
</comment>
<dbReference type="AlphaFoldDB" id="A0AAE1M5N6"/>
<sequence>MQCLWANKGTLRDLSKTGNVTSLEQNELDTSAGRKPSMTKPENPCAGQNEEGSPKETKPELLKSGQSPKRVNEQVILILNYHSQFVIDLTIYSDWLIMIDD</sequence>
<dbReference type="EMBL" id="JAWXYG010000014">
    <property type="protein sequence ID" value="KAK4254227.1"/>
    <property type="molecule type" value="Genomic_DNA"/>
</dbReference>
<protein>
    <submittedName>
        <fullName evidence="2">Uncharacterized protein</fullName>
    </submittedName>
</protein>